<evidence type="ECO:0000259" key="13">
    <source>
        <dbReference type="PROSITE" id="PS50835"/>
    </source>
</evidence>
<evidence type="ECO:0000256" key="8">
    <source>
        <dbReference type="ARBA" id="ARBA00023170"/>
    </source>
</evidence>
<evidence type="ECO:0000313" key="15">
    <source>
        <dbReference type="Proteomes" id="UP000250572"/>
    </source>
</evidence>
<dbReference type="GO" id="GO:0006955">
    <property type="term" value="P:immune response"/>
    <property type="evidence" value="ECO:0007669"/>
    <property type="project" value="TreeGrafter"/>
</dbReference>
<proteinExistence type="predicted"/>
<dbReference type="InterPro" id="IPR003599">
    <property type="entry name" value="Ig_sub"/>
</dbReference>
<dbReference type="EMBL" id="NHOQ01001346">
    <property type="protein sequence ID" value="PWA25072.1"/>
    <property type="molecule type" value="Genomic_DNA"/>
</dbReference>
<feature type="non-terminal residue" evidence="14">
    <location>
        <position position="1"/>
    </location>
</feature>
<evidence type="ECO:0000256" key="12">
    <source>
        <dbReference type="SAM" id="Phobius"/>
    </source>
</evidence>
<comment type="subcellular location">
    <subcellularLocation>
        <location evidence="1">Cell membrane</location>
        <topology evidence="1">Single-pass type I membrane protein</topology>
    </subcellularLocation>
</comment>
<keyword evidence="4" id="KW-0732">Signal</keyword>
<dbReference type="InterPro" id="IPR007110">
    <property type="entry name" value="Ig-like_dom"/>
</dbReference>
<gene>
    <name evidence="14" type="ORF">CCH79_00019101</name>
</gene>
<dbReference type="PANTHER" id="PTHR25466:SF14">
    <property type="entry name" value="BUTYROPHILIN SUBFAMILY 2 MEMBER A2-LIKE-RELATED"/>
    <property type="match status" value="1"/>
</dbReference>
<evidence type="ECO:0000256" key="6">
    <source>
        <dbReference type="ARBA" id="ARBA00023136"/>
    </source>
</evidence>
<keyword evidence="9" id="KW-0325">Glycoprotein</keyword>
<feature type="region of interest" description="Disordered" evidence="11">
    <location>
        <begin position="815"/>
        <end position="837"/>
    </location>
</feature>
<feature type="domain" description="Ig-like" evidence="13">
    <location>
        <begin position="515"/>
        <end position="598"/>
    </location>
</feature>
<evidence type="ECO:0000256" key="3">
    <source>
        <dbReference type="ARBA" id="ARBA00022692"/>
    </source>
</evidence>
<dbReference type="GO" id="GO:0031295">
    <property type="term" value="P:T cell costimulation"/>
    <property type="evidence" value="ECO:0007669"/>
    <property type="project" value="TreeGrafter"/>
</dbReference>
<dbReference type="GO" id="GO:0009897">
    <property type="term" value="C:external side of plasma membrane"/>
    <property type="evidence" value="ECO:0007669"/>
    <property type="project" value="TreeGrafter"/>
</dbReference>
<name>A0A315VPH4_GAMAF</name>
<sequence>KFGHQAGFRHEVLSISPGLEHRDSVVPRVPSTFISQHAGRAPALGKDLKDFHYSTTPAGILWCVGIRLEGPSVIVSSRQTSLSCFASNVSVSKLLWRFNHSQVIVSRSGQSRATVTEEWKRHVKSVSESGGLSQQDLSPQQDGIYTCELSNQEETFVSSTFLKVEEDRGEKEKKCFTFTLKSGECNVSVHLFLPRRNKTPSRCFHRCSSSSSNNPLCGSDSLQEPKRLPAASITAPPPQPISIRQSLRLSQSARRSSFKDGSAAIKFSSRVSPVSLGTELNQDGGFIDFPADFPEIFGCRCSGPCRPGQKANRTDTDMCSFLPEVSCVFLQLCVLPCSFQSHGDDVIHWFHHKGSKLRVHSYYHNQDQNFRGRTSLFLDQISRGNASLLLTGVKVQNEGFYRCYTSTIYENRDTFMNLLVNAPVSTIRIHQDGNRITCSSEGIYPQPELTWSTEPPSNTVLHESTRIQETEDKLYNISSSLTVPDGSDWTYSCTIRTRRNQRRATFRKLSVSVSGGVSTIPCLAPVSSLQNFSLTWRFNHSQTVATQTAGSTFTASDGWRKRVEGVSESGSLTLSGLSSSQDGVYSCELSDEEQTLVTDILLTTQEGEDFCCCCTHSTSGLYCNGGKFSGRTNHASGSGDLMEESGLDGCQSGKLGGHGKVAVLVFCVLTVIVLAALLVASLMVHEKSLLPVLTHMYLIQNQPEPNSVCLQTELEMLQSASTPGEIGGHLNWPCLNLLVSDQRKHEAMVGRNNSQQNQDPLLHHPAGTSGSSPLIAQRRTKTRYVQSPSKPQLIRTAIHGVVRFPAELNPPPPLHLHSLSIRPHPSSPPPPVPGPGG</sequence>
<keyword evidence="2" id="KW-1003">Cell membrane</keyword>
<dbReference type="Gene3D" id="2.60.40.10">
    <property type="entry name" value="Immunoglobulins"/>
    <property type="match status" value="4"/>
</dbReference>
<dbReference type="SMART" id="SM00409">
    <property type="entry name" value="IG"/>
    <property type="match status" value="3"/>
</dbReference>
<dbReference type="SMART" id="SM00408">
    <property type="entry name" value="IGc2"/>
    <property type="match status" value="3"/>
</dbReference>
<keyword evidence="7" id="KW-1015">Disulfide bond</keyword>
<feature type="non-terminal residue" evidence="14">
    <location>
        <position position="837"/>
    </location>
</feature>
<feature type="domain" description="Ig-like" evidence="13">
    <location>
        <begin position="294"/>
        <end position="421"/>
    </location>
</feature>
<dbReference type="GO" id="GO:0042102">
    <property type="term" value="P:positive regulation of T cell proliferation"/>
    <property type="evidence" value="ECO:0007669"/>
    <property type="project" value="TreeGrafter"/>
</dbReference>
<keyword evidence="5 12" id="KW-1133">Transmembrane helix</keyword>
<feature type="compositionally biased region" description="Pro residues" evidence="11">
    <location>
        <begin position="825"/>
        <end position="837"/>
    </location>
</feature>
<evidence type="ECO:0000256" key="1">
    <source>
        <dbReference type="ARBA" id="ARBA00004251"/>
    </source>
</evidence>
<dbReference type="PANTHER" id="PTHR25466">
    <property type="entry name" value="T-LYMPHOCYTE ACTIVATION ANTIGEN"/>
    <property type="match status" value="1"/>
</dbReference>
<dbReference type="InterPro" id="IPR053896">
    <property type="entry name" value="BTN3A2-like_Ig-C"/>
</dbReference>
<dbReference type="GO" id="GO:0007166">
    <property type="term" value="P:cell surface receptor signaling pathway"/>
    <property type="evidence" value="ECO:0007669"/>
    <property type="project" value="TreeGrafter"/>
</dbReference>
<evidence type="ECO:0000256" key="9">
    <source>
        <dbReference type="ARBA" id="ARBA00023180"/>
    </source>
</evidence>
<feature type="transmembrane region" description="Helical" evidence="12">
    <location>
        <begin position="661"/>
        <end position="684"/>
    </location>
</feature>
<evidence type="ECO:0000313" key="14">
    <source>
        <dbReference type="EMBL" id="PWA25072.1"/>
    </source>
</evidence>
<dbReference type="InterPro" id="IPR051713">
    <property type="entry name" value="T-cell_Activation_Regulation"/>
</dbReference>
<evidence type="ECO:0000256" key="7">
    <source>
        <dbReference type="ARBA" id="ARBA00023157"/>
    </source>
</evidence>
<feature type="domain" description="Ig-like" evidence="13">
    <location>
        <begin position="423"/>
        <end position="510"/>
    </location>
</feature>
<dbReference type="GO" id="GO:0071222">
    <property type="term" value="P:cellular response to lipopolysaccharide"/>
    <property type="evidence" value="ECO:0007669"/>
    <property type="project" value="TreeGrafter"/>
</dbReference>
<keyword evidence="8" id="KW-0675">Receptor</keyword>
<dbReference type="SMART" id="SM00406">
    <property type="entry name" value="IGv"/>
    <property type="match status" value="2"/>
</dbReference>
<evidence type="ECO:0000256" key="10">
    <source>
        <dbReference type="ARBA" id="ARBA00023319"/>
    </source>
</evidence>
<evidence type="ECO:0000256" key="4">
    <source>
        <dbReference type="ARBA" id="ARBA00022729"/>
    </source>
</evidence>
<keyword evidence="3 12" id="KW-0812">Transmembrane</keyword>
<dbReference type="InterPro" id="IPR013106">
    <property type="entry name" value="Ig_V-set"/>
</dbReference>
<dbReference type="InterPro" id="IPR003598">
    <property type="entry name" value="Ig_sub2"/>
</dbReference>
<dbReference type="AlphaFoldDB" id="A0A315VPH4"/>
<keyword evidence="6 12" id="KW-0472">Membrane</keyword>
<evidence type="ECO:0000256" key="11">
    <source>
        <dbReference type="SAM" id="MobiDB-lite"/>
    </source>
</evidence>
<dbReference type="PROSITE" id="PS50835">
    <property type="entry name" value="IG_LIKE"/>
    <property type="match status" value="4"/>
</dbReference>
<comment type="caution">
    <text evidence="14">The sequence shown here is derived from an EMBL/GenBank/DDBJ whole genome shotgun (WGS) entry which is preliminary data.</text>
</comment>
<reference evidence="14 15" key="1">
    <citation type="journal article" date="2018" name="G3 (Bethesda)">
        <title>A High-Quality Reference Genome for the Invasive Mosquitofish Gambusia affinis Using a Chicago Library.</title>
        <authorList>
            <person name="Hoffberg S.L."/>
            <person name="Troendle N.J."/>
            <person name="Glenn T.C."/>
            <person name="Mahmud O."/>
            <person name="Louha S."/>
            <person name="Chalopin D."/>
            <person name="Bennetzen J.L."/>
            <person name="Mauricio R."/>
        </authorList>
    </citation>
    <scope>NUCLEOTIDE SEQUENCE [LARGE SCALE GENOMIC DNA]</scope>
    <source>
        <strain evidence="14">NE01/NJP1002.9</strain>
        <tissue evidence="14">Muscle</tissue>
    </source>
</reference>
<accession>A0A315VPH4</accession>
<dbReference type="Pfam" id="PF22705">
    <property type="entry name" value="C2-set_3"/>
    <property type="match status" value="1"/>
</dbReference>
<feature type="compositionally biased region" description="Low complexity" evidence="11">
    <location>
        <begin position="815"/>
        <end position="824"/>
    </location>
</feature>
<dbReference type="Pfam" id="PF07686">
    <property type="entry name" value="V-set"/>
    <property type="match status" value="1"/>
</dbReference>
<feature type="domain" description="Ig-like" evidence="13">
    <location>
        <begin position="69"/>
        <end position="158"/>
    </location>
</feature>
<dbReference type="InterPro" id="IPR013783">
    <property type="entry name" value="Ig-like_fold"/>
</dbReference>
<dbReference type="GO" id="GO:0042130">
    <property type="term" value="P:negative regulation of T cell proliferation"/>
    <property type="evidence" value="ECO:0007669"/>
    <property type="project" value="TreeGrafter"/>
</dbReference>
<keyword evidence="10" id="KW-0393">Immunoglobulin domain</keyword>
<dbReference type="SUPFAM" id="SSF48726">
    <property type="entry name" value="Immunoglobulin"/>
    <property type="match status" value="4"/>
</dbReference>
<evidence type="ECO:0000256" key="2">
    <source>
        <dbReference type="ARBA" id="ARBA00022475"/>
    </source>
</evidence>
<protein>
    <recommendedName>
        <fullName evidence="13">Ig-like domain-containing protein</fullName>
    </recommendedName>
</protein>
<evidence type="ECO:0000256" key="5">
    <source>
        <dbReference type="ARBA" id="ARBA00022989"/>
    </source>
</evidence>
<feature type="region of interest" description="Disordered" evidence="11">
    <location>
        <begin position="746"/>
        <end position="791"/>
    </location>
</feature>
<dbReference type="InterPro" id="IPR036179">
    <property type="entry name" value="Ig-like_dom_sf"/>
</dbReference>
<dbReference type="Proteomes" id="UP000250572">
    <property type="component" value="Unassembled WGS sequence"/>
</dbReference>
<keyword evidence="15" id="KW-1185">Reference proteome</keyword>
<organism evidence="14 15">
    <name type="scientific">Gambusia affinis</name>
    <name type="common">Western mosquitofish</name>
    <name type="synonym">Heterandria affinis</name>
    <dbReference type="NCBI Taxonomy" id="33528"/>
    <lineage>
        <taxon>Eukaryota</taxon>
        <taxon>Metazoa</taxon>
        <taxon>Chordata</taxon>
        <taxon>Craniata</taxon>
        <taxon>Vertebrata</taxon>
        <taxon>Euteleostomi</taxon>
        <taxon>Actinopterygii</taxon>
        <taxon>Neopterygii</taxon>
        <taxon>Teleostei</taxon>
        <taxon>Neoteleostei</taxon>
        <taxon>Acanthomorphata</taxon>
        <taxon>Ovalentaria</taxon>
        <taxon>Atherinomorphae</taxon>
        <taxon>Cyprinodontiformes</taxon>
        <taxon>Poeciliidae</taxon>
        <taxon>Poeciliinae</taxon>
        <taxon>Gambusia</taxon>
    </lineage>
</organism>